<evidence type="ECO:0000256" key="4">
    <source>
        <dbReference type="ARBA" id="ARBA00022840"/>
    </source>
</evidence>
<dbReference type="InterPro" id="IPR036640">
    <property type="entry name" value="ABC1_TM_sf"/>
</dbReference>
<dbReference type="PROSITE" id="PS50893">
    <property type="entry name" value="ABC_TRANSPORTER_2"/>
    <property type="match status" value="1"/>
</dbReference>
<feature type="transmembrane region" description="Helical" evidence="7">
    <location>
        <begin position="241"/>
        <end position="266"/>
    </location>
</feature>
<proteinExistence type="predicted"/>
<comment type="subcellular location">
    <subcellularLocation>
        <location evidence="1">Cell membrane</location>
        <topology evidence="1">Multi-pass membrane protein</topology>
    </subcellularLocation>
</comment>
<evidence type="ECO:0000256" key="5">
    <source>
        <dbReference type="ARBA" id="ARBA00022989"/>
    </source>
</evidence>
<sequence length="597" mass="64938">MKVLGQAIVLCARAAPLASAISLGVMLVNGVTPVALAWSTKLLVDGLSEHDAGQLRLGVAGLVVTGLLTPLVSQVRRYYDQEMSRRITLRTQVDLFTAVSQHDGLAEIENSGFHDRLRIAREASCFAPMQITSSLLTMTSSVITLAGFGYTLLRWNGWLAVLVLLSALPTLYAQVWLARRRGEMIVRTSPYWRRQAFYAALLLDQRAAKEIRLFGLAPFFRTRMTRELRAGQREERTQDRYAFVVDLALSAMTGIVAGAALAYFATRIFAGHGTAGDLMVLIAALASVQMALTTVVMDVATMGQLLMTFGHYIDITGIIRTRPRRYPVTALPPLASGIEFRDVWFRYAPDHDWTLRGLNLAIPRGTSMALVGANGAGKSTIVKLICGFYPVTRGAITWDGVDIGDIAPAELRRRIRATFQDFMTYELAAADNIAAGDITAQADRPALEAAATWAGIDRTLTALPNGYDTMLSRTFSDGADRADPAGVLLSGGQWQRLALARAVLRRSADLLILDEPSSGLDAHAEHEVHHRLAELRRGRTSLLISHRLNTVRDADVIVVLAAGAVVEQGDHDSLMAAGGPYAEMFRLQAAGFAEVVP</sequence>
<evidence type="ECO:0000313" key="10">
    <source>
        <dbReference type="EMBL" id="GIM65828.1"/>
    </source>
</evidence>
<keyword evidence="5 7" id="KW-1133">Transmembrane helix</keyword>
<dbReference type="PROSITE" id="PS00211">
    <property type="entry name" value="ABC_TRANSPORTER_1"/>
    <property type="match status" value="1"/>
</dbReference>
<accession>A0A919VQR8</accession>
<keyword evidence="11" id="KW-1185">Reference proteome</keyword>
<dbReference type="InterPro" id="IPR003593">
    <property type="entry name" value="AAA+_ATPase"/>
</dbReference>
<organism evidence="10 11">
    <name type="scientific">Actinoplanes auranticolor</name>
    <dbReference type="NCBI Taxonomy" id="47988"/>
    <lineage>
        <taxon>Bacteria</taxon>
        <taxon>Bacillati</taxon>
        <taxon>Actinomycetota</taxon>
        <taxon>Actinomycetes</taxon>
        <taxon>Micromonosporales</taxon>
        <taxon>Micromonosporaceae</taxon>
        <taxon>Actinoplanes</taxon>
    </lineage>
</organism>
<protein>
    <submittedName>
        <fullName evidence="10">Multidrug ABC transporter permease</fullName>
    </submittedName>
</protein>
<dbReference type="InterPro" id="IPR003439">
    <property type="entry name" value="ABC_transporter-like_ATP-bd"/>
</dbReference>
<comment type="caution">
    <text evidence="10">The sequence shown here is derived from an EMBL/GenBank/DDBJ whole genome shotgun (WGS) entry which is preliminary data.</text>
</comment>
<dbReference type="InterPro" id="IPR027417">
    <property type="entry name" value="P-loop_NTPase"/>
</dbReference>
<reference evidence="10" key="1">
    <citation type="submission" date="2021-03" db="EMBL/GenBank/DDBJ databases">
        <title>Whole genome shotgun sequence of Actinoplanes auranticolor NBRC 12245.</title>
        <authorList>
            <person name="Komaki H."/>
            <person name="Tamura T."/>
        </authorList>
    </citation>
    <scope>NUCLEOTIDE SEQUENCE</scope>
    <source>
        <strain evidence="10">NBRC 12245</strain>
    </source>
</reference>
<dbReference type="Pfam" id="PF00005">
    <property type="entry name" value="ABC_tran"/>
    <property type="match status" value="1"/>
</dbReference>
<dbReference type="SUPFAM" id="SSF90123">
    <property type="entry name" value="ABC transporter transmembrane region"/>
    <property type="match status" value="1"/>
</dbReference>
<dbReference type="PANTHER" id="PTHR24221">
    <property type="entry name" value="ATP-BINDING CASSETTE SUB-FAMILY B"/>
    <property type="match status" value="1"/>
</dbReference>
<evidence type="ECO:0000259" key="9">
    <source>
        <dbReference type="PROSITE" id="PS50929"/>
    </source>
</evidence>
<dbReference type="InterPro" id="IPR011527">
    <property type="entry name" value="ABC1_TM_dom"/>
</dbReference>
<name>A0A919VQR8_9ACTN</name>
<keyword evidence="3" id="KW-0547">Nucleotide-binding</keyword>
<dbReference type="SUPFAM" id="SSF52540">
    <property type="entry name" value="P-loop containing nucleoside triphosphate hydrolases"/>
    <property type="match status" value="1"/>
</dbReference>
<evidence type="ECO:0000256" key="3">
    <source>
        <dbReference type="ARBA" id="ARBA00022741"/>
    </source>
</evidence>
<keyword evidence="6 7" id="KW-0472">Membrane</keyword>
<keyword evidence="4" id="KW-0067">ATP-binding</keyword>
<dbReference type="GO" id="GO:0140359">
    <property type="term" value="F:ABC-type transporter activity"/>
    <property type="evidence" value="ECO:0007669"/>
    <property type="project" value="InterPro"/>
</dbReference>
<keyword evidence="2 7" id="KW-0812">Transmembrane</keyword>
<feature type="domain" description="ABC transmembrane type-1" evidence="9">
    <location>
        <begin position="20"/>
        <end position="304"/>
    </location>
</feature>
<dbReference type="AlphaFoldDB" id="A0A919VQR8"/>
<dbReference type="GO" id="GO:0005524">
    <property type="term" value="F:ATP binding"/>
    <property type="evidence" value="ECO:0007669"/>
    <property type="project" value="UniProtKB-KW"/>
</dbReference>
<evidence type="ECO:0000313" key="11">
    <source>
        <dbReference type="Proteomes" id="UP000681340"/>
    </source>
</evidence>
<dbReference type="RefSeq" id="WP_246595030.1">
    <property type="nucleotide sequence ID" value="NZ_BAABEA010000009.1"/>
</dbReference>
<dbReference type="Gene3D" id="1.20.1560.10">
    <property type="entry name" value="ABC transporter type 1, transmembrane domain"/>
    <property type="match status" value="1"/>
</dbReference>
<evidence type="ECO:0000256" key="7">
    <source>
        <dbReference type="SAM" id="Phobius"/>
    </source>
</evidence>
<dbReference type="Proteomes" id="UP000681340">
    <property type="component" value="Unassembled WGS sequence"/>
</dbReference>
<dbReference type="GO" id="GO:0005886">
    <property type="term" value="C:plasma membrane"/>
    <property type="evidence" value="ECO:0007669"/>
    <property type="project" value="UniProtKB-SubCell"/>
</dbReference>
<dbReference type="InterPro" id="IPR039421">
    <property type="entry name" value="Type_1_exporter"/>
</dbReference>
<dbReference type="SMART" id="SM00382">
    <property type="entry name" value="AAA"/>
    <property type="match status" value="1"/>
</dbReference>
<feature type="transmembrane region" description="Helical" evidence="7">
    <location>
        <begin position="158"/>
        <end position="177"/>
    </location>
</feature>
<gene>
    <name evidence="10" type="ORF">Aau02nite_20030</name>
</gene>
<feature type="transmembrane region" description="Helical" evidence="7">
    <location>
        <begin position="55"/>
        <end position="75"/>
    </location>
</feature>
<dbReference type="InterPro" id="IPR017871">
    <property type="entry name" value="ABC_transporter-like_CS"/>
</dbReference>
<dbReference type="GO" id="GO:0034040">
    <property type="term" value="F:ATPase-coupled lipid transmembrane transporter activity"/>
    <property type="evidence" value="ECO:0007669"/>
    <property type="project" value="TreeGrafter"/>
</dbReference>
<evidence type="ECO:0000256" key="1">
    <source>
        <dbReference type="ARBA" id="ARBA00004651"/>
    </source>
</evidence>
<dbReference type="PROSITE" id="PS50929">
    <property type="entry name" value="ABC_TM1F"/>
    <property type="match status" value="1"/>
</dbReference>
<dbReference type="PANTHER" id="PTHR24221:SF654">
    <property type="entry name" value="ATP-BINDING CASSETTE SUB-FAMILY B MEMBER 6"/>
    <property type="match status" value="1"/>
</dbReference>
<feature type="transmembrane region" description="Helical" evidence="7">
    <location>
        <begin position="278"/>
        <end position="297"/>
    </location>
</feature>
<evidence type="ECO:0000256" key="2">
    <source>
        <dbReference type="ARBA" id="ARBA00022692"/>
    </source>
</evidence>
<feature type="transmembrane region" description="Helical" evidence="7">
    <location>
        <begin position="131"/>
        <end position="152"/>
    </location>
</feature>
<feature type="domain" description="ABC transporter" evidence="8">
    <location>
        <begin position="338"/>
        <end position="587"/>
    </location>
</feature>
<evidence type="ECO:0000259" key="8">
    <source>
        <dbReference type="PROSITE" id="PS50893"/>
    </source>
</evidence>
<dbReference type="Gene3D" id="3.40.50.300">
    <property type="entry name" value="P-loop containing nucleotide triphosphate hydrolases"/>
    <property type="match status" value="1"/>
</dbReference>
<dbReference type="EMBL" id="BOQL01000018">
    <property type="protein sequence ID" value="GIM65828.1"/>
    <property type="molecule type" value="Genomic_DNA"/>
</dbReference>
<evidence type="ECO:0000256" key="6">
    <source>
        <dbReference type="ARBA" id="ARBA00023136"/>
    </source>
</evidence>
<dbReference type="GO" id="GO:0016887">
    <property type="term" value="F:ATP hydrolysis activity"/>
    <property type="evidence" value="ECO:0007669"/>
    <property type="project" value="InterPro"/>
</dbReference>